<dbReference type="InterPro" id="IPR013108">
    <property type="entry name" value="Amidohydro_3"/>
</dbReference>
<feature type="domain" description="Amidohydrolase 3" evidence="1">
    <location>
        <begin position="50"/>
        <end position="524"/>
    </location>
</feature>
<dbReference type="CDD" id="cd01300">
    <property type="entry name" value="YtcJ_like"/>
    <property type="match status" value="1"/>
</dbReference>
<dbReference type="Gene3D" id="3.10.310.70">
    <property type="match status" value="1"/>
</dbReference>
<protein>
    <submittedName>
        <fullName evidence="2">Metal-dependent hydrolase</fullName>
    </submittedName>
</protein>
<dbReference type="Pfam" id="PF07969">
    <property type="entry name" value="Amidohydro_3"/>
    <property type="match status" value="1"/>
</dbReference>
<dbReference type="InterPro" id="IPR032466">
    <property type="entry name" value="Metal_Hydrolase"/>
</dbReference>
<dbReference type="Gene3D" id="3.20.20.140">
    <property type="entry name" value="Metal-dependent hydrolases"/>
    <property type="match status" value="1"/>
</dbReference>
<dbReference type="SUPFAM" id="SSF51338">
    <property type="entry name" value="Composite domain of metallo-dependent hydrolases"/>
    <property type="match status" value="1"/>
</dbReference>
<gene>
    <name evidence="2" type="ordered locus">HRM2_48780</name>
</gene>
<name>C0QII2_DESAH</name>
<sequence>MSIALFSGRIYTAVDELPAAEAVLIEKNTIVAVGTNSEIKKKCTRGTQQIDLAGKFVAPGFTDAHTHVWSMGRRLSMVDLRGLTSLAACQEAIARSADKASPGQWIIGRNWNQNIWDNGQEPNRQDLDRVTPNNPAVMIRICGHASWVNSRALELAGVTADTPEPQGGKIEREPGTQIPSGIIRETRQLVEYLLPEPSPEMKKQAFLKCQTLFFQNGITCVHSFETLEEYKIIKEIERSGKLKLRVYHSLPPEDLELFDKWEKTTTPQSDLLWHGHTKLFADGSLGARSACLHGPYLDTNGDRGIACLTPDQMQQDIEHSYSMGRSVIVHAIGDRAVTETLNAIEEARKKYPGPKRDRIEHIQLCCLEDLVRMGQMDIAASVQPMAIQTDRDVAERIWGDHRCGRAYAWKTMADQGLRLIFSSDAPIEPINPMAAIQTAVTRKSFNEPDGQSWHSEQCLSVETALKGYFEHAGWASGKEALFGSIQPGKRADLTILSRDPRSVAADKIKDIAVEMTIVDGEIVFLGL</sequence>
<evidence type="ECO:0000313" key="2">
    <source>
        <dbReference type="EMBL" id="ACN17926.1"/>
    </source>
</evidence>
<dbReference type="InterPro" id="IPR011059">
    <property type="entry name" value="Metal-dep_hydrolase_composite"/>
</dbReference>
<organism evidence="2 3">
    <name type="scientific">Desulforapulum autotrophicum (strain ATCC 43914 / DSM 3382 / VKM B-1955 / HRM2)</name>
    <name type="common">Desulfobacterium autotrophicum</name>
    <dbReference type="NCBI Taxonomy" id="177437"/>
    <lineage>
        <taxon>Bacteria</taxon>
        <taxon>Pseudomonadati</taxon>
        <taxon>Thermodesulfobacteriota</taxon>
        <taxon>Desulfobacteria</taxon>
        <taxon>Desulfobacterales</taxon>
        <taxon>Desulfobacteraceae</taxon>
        <taxon>Desulforapulum</taxon>
    </lineage>
</organism>
<dbReference type="SUPFAM" id="SSF51556">
    <property type="entry name" value="Metallo-dependent hydrolases"/>
    <property type="match status" value="1"/>
</dbReference>
<keyword evidence="3" id="KW-1185">Reference proteome</keyword>
<proteinExistence type="predicted"/>
<keyword evidence="2" id="KW-0378">Hydrolase</keyword>
<dbReference type="eggNOG" id="COG1574">
    <property type="taxonomic scope" value="Bacteria"/>
</dbReference>
<evidence type="ECO:0000259" key="1">
    <source>
        <dbReference type="Pfam" id="PF07969"/>
    </source>
</evidence>
<accession>C0QII2</accession>
<reference evidence="2 3" key="1">
    <citation type="journal article" date="2009" name="Environ. Microbiol.">
        <title>Genome sequence of Desulfobacterium autotrophicum HRM2, a marine sulfate reducer oxidizing organic carbon completely to carbon dioxide.</title>
        <authorList>
            <person name="Strittmatter A.W."/>
            <person name="Liesegang H."/>
            <person name="Rabus R."/>
            <person name="Decker I."/>
            <person name="Amann J."/>
            <person name="Andres S."/>
            <person name="Henne A."/>
            <person name="Fricke W.F."/>
            <person name="Martinez-Arias R."/>
            <person name="Bartels D."/>
            <person name="Goesmann A."/>
            <person name="Krause L."/>
            <person name="Puehler A."/>
            <person name="Klenk H.P."/>
            <person name="Richter M."/>
            <person name="Schuler M."/>
            <person name="Gloeckner F.O."/>
            <person name="Meyerdierks A."/>
            <person name="Gottschalk G."/>
            <person name="Amann R."/>
        </authorList>
    </citation>
    <scope>NUCLEOTIDE SEQUENCE [LARGE SCALE GENOMIC DNA]</scope>
    <source>
        <strain evidence="3">ATCC 43914 / DSM 3382 / HRM2</strain>
    </source>
</reference>
<evidence type="ECO:0000313" key="3">
    <source>
        <dbReference type="Proteomes" id="UP000000442"/>
    </source>
</evidence>
<dbReference type="AlphaFoldDB" id="C0QII2"/>
<dbReference type="KEGG" id="dat:HRM2_48780"/>
<dbReference type="InterPro" id="IPR033932">
    <property type="entry name" value="YtcJ-like"/>
</dbReference>
<dbReference type="PANTHER" id="PTHR22642">
    <property type="entry name" value="IMIDAZOLONEPROPIONASE"/>
    <property type="match status" value="1"/>
</dbReference>
<dbReference type="STRING" id="177437.HRM2_48780"/>
<dbReference type="RefSeq" id="WP_015906633.1">
    <property type="nucleotide sequence ID" value="NC_012108.1"/>
</dbReference>
<dbReference type="GO" id="GO:0016810">
    <property type="term" value="F:hydrolase activity, acting on carbon-nitrogen (but not peptide) bonds"/>
    <property type="evidence" value="ECO:0007669"/>
    <property type="project" value="InterPro"/>
</dbReference>
<dbReference type="EMBL" id="CP001087">
    <property type="protein sequence ID" value="ACN17926.1"/>
    <property type="molecule type" value="Genomic_DNA"/>
</dbReference>
<dbReference type="Proteomes" id="UP000000442">
    <property type="component" value="Chromosome"/>
</dbReference>
<dbReference type="HOGENOM" id="CLU_009942_1_0_7"/>
<dbReference type="PANTHER" id="PTHR22642:SF2">
    <property type="entry name" value="PROTEIN LONG AFTER FAR-RED 3"/>
    <property type="match status" value="1"/>
</dbReference>
<dbReference type="Gene3D" id="2.30.40.10">
    <property type="entry name" value="Urease, subunit C, domain 1"/>
    <property type="match status" value="1"/>
</dbReference>